<evidence type="ECO:0000256" key="2">
    <source>
        <dbReference type="ARBA" id="ARBA00009677"/>
    </source>
</evidence>
<feature type="domain" description="Flagellar hook protein FlgE D2" evidence="7">
    <location>
        <begin position="162"/>
        <end position="275"/>
    </location>
</feature>
<dbReference type="NCBIfam" id="TIGR03506">
    <property type="entry name" value="FlgEFG_subfam"/>
    <property type="match status" value="1"/>
</dbReference>
<comment type="function">
    <text evidence="5">A flexible structure which links the flagellar filament to the drive apparatus in the basal body.</text>
</comment>
<dbReference type="InterPro" id="IPR037925">
    <property type="entry name" value="FlgE/F/G-like"/>
</dbReference>
<keyword evidence="10" id="KW-1185">Reference proteome</keyword>
<dbReference type="GO" id="GO:0009424">
    <property type="term" value="C:bacterial-type flagellum hook"/>
    <property type="evidence" value="ECO:0007669"/>
    <property type="project" value="TreeGrafter"/>
</dbReference>
<protein>
    <recommendedName>
        <fullName evidence="3 5">Flagellar hook protein FlgE</fullName>
    </recommendedName>
</protein>
<evidence type="ECO:0000313" key="9">
    <source>
        <dbReference type="EMBL" id="SEM54618.1"/>
    </source>
</evidence>
<dbReference type="PANTHER" id="PTHR30435:SF1">
    <property type="entry name" value="FLAGELLAR HOOK PROTEIN FLGE"/>
    <property type="match status" value="1"/>
</dbReference>
<comment type="subcellular location">
    <subcellularLocation>
        <location evidence="1 5">Bacterial flagellum basal body</location>
    </subcellularLocation>
</comment>
<dbReference type="OrthoDB" id="9804559at2"/>
<organism evidence="9 10">
    <name type="scientific">Syntrophus gentianae</name>
    <dbReference type="NCBI Taxonomy" id="43775"/>
    <lineage>
        <taxon>Bacteria</taxon>
        <taxon>Pseudomonadati</taxon>
        <taxon>Thermodesulfobacteriota</taxon>
        <taxon>Syntrophia</taxon>
        <taxon>Syntrophales</taxon>
        <taxon>Syntrophaceae</taxon>
        <taxon>Syntrophus</taxon>
    </lineage>
</organism>
<keyword evidence="9" id="KW-0969">Cilium</keyword>
<reference evidence="9 10" key="1">
    <citation type="submission" date="2016-10" db="EMBL/GenBank/DDBJ databases">
        <authorList>
            <person name="de Groot N.N."/>
        </authorList>
    </citation>
    <scope>NUCLEOTIDE SEQUENCE [LARGE SCALE GENOMIC DNA]</scope>
    <source>
        <strain evidence="9 10">DSM 8423</strain>
    </source>
</reference>
<dbReference type="InterPro" id="IPR020013">
    <property type="entry name" value="Flagellar_FlgE/F/G"/>
</dbReference>
<keyword evidence="9" id="KW-0282">Flagellum</keyword>
<gene>
    <name evidence="9" type="ORF">SAMN04489760_12115</name>
</gene>
<comment type="similarity">
    <text evidence="2 5">Belongs to the flagella basal body rod proteins family.</text>
</comment>
<evidence type="ECO:0000256" key="5">
    <source>
        <dbReference type="RuleBase" id="RU362116"/>
    </source>
</evidence>
<evidence type="ECO:0000256" key="1">
    <source>
        <dbReference type="ARBA" id="ARBA00004117"/>
    </source>
</evidence>
<dbReference type="PANTHER" id="PTHR30435">
    <property type="entry name" value="FLAGELLAR PROTEIN"/>
    <property type="match status" value="1"/>
</dbReference>
<dbReference type="Pfam" id="PF22692">
    <property type="entry name" value="LlgE_F_G_D1"/>
    <property type="match status" value="1"/>
</dbReference>
<dbReference type="InterPro" id="IPR011491">
    <property type="entry name" value="FlgE_D2"/>
</dbReference>
<dbReference type="STRING" id="43775.SAMN04489760_12115"/>
<evidence type="ECO:0000259" key="7">
    <source>
        <dbReference type="Pfam" id="PF07559"/>
    </source>
</evidence>
<sequence>MSSFYTTLTGLNAFHSQIEQISNNMANVETTAYKSNSISFEEVLTNTMSLNSASSVVAGKGVSIMGSTTCWEQGDLTETGNTNDLAISGEGFFITTNEYGTYYTRDGSFKYDEDGLLINDYGMAVQGYAINEDGTLGSLGNIELSTDPILPTATSEMTAKLNLDSGTETGDDFSTTVSAYDSLGNEIPLEITFTKNATANEWTWAASIPAGTGTTASTGTLTFDTNGNLAASTKTINLTLTNGAVSPQAITWDIAATDLTQYSSDSALSASSQDGNATGTLAKITVGDDGVITGTYSNGEIRDLYQVALAQFSNNDGLDKVDDSLYVATGSSGAAVVGAAGTEDYGSITAGALEVSNVDMAGEMADLVIAQRAYEACAKLMTAESEIMQTTVNMT</sequence>
<evidence type="ECO:0000256" key="4">
    <source>
        <dbReference type="ARBA" id="ARBA00023143"/>
    </source>
</evidence>
<dbReference type="AlphaFoldDB" id="A0A1H7ZAN3"/>
<dbReference type="RefSeq" id="WP_093884106.1">
    <property type="nucleotide sequence ID" value="NZ_FOBS01000021.1"/>
</dbReference>
<dbReference type="GO" id="GO:0071978">
    <property type="term" value="P:bacterial-type flagellum-dependent swarming motility"/>
    <property type="evidence" value="ECO:0007669"/>
    <property type="project" value="TreeGrafter"/>
</dbReference>
<name>A0A1H7ZAN3_9BACT</name>
<feature type="domain" description="Flagellar hook protein FlgE/F/G-like D1" evidence="8">
    <location>
        <begin position="86"/>
        <end position="131"/>
    </location>
</feature>
<dbReference type="InterPro" id="IPR037058">
    <property type="entry name" value="Falgellar_hook_FlgE_sf"/>
</dbReference>
<accession>A0A1H7ZAN3</accession>
<dbReference type="GO" id="GO:0009425">
    <property type="term" value="C:bacterial-type flagellum basal body"/>
    <property type="evidence" value="ECO:0007669"/>
    <property type="project" value="UniProtKB-SubCell"/>
</dbReference>
<dbReference type="InterPro" id="IPR053967">
    <property type="entry name" value="LlgE_F_G-like_D1"/>
</dbReference>
<dbReference type="InterPro" id="IPR010930">
    <property type="entry name" value="Flg_bb/hook_C_dom"/>
</dbReference>
<dbReference type="EMBL" id="FOBS01000021">
    <property type="protein sequence ID" value="SEM54618.1"/>
    <property type="molecule type" value="Genomic_DNA"/>
</dbReference>
<keyword evidence="9" id="KW-0966">Cell projection</keyword>
<dbReference type="Pfam" id="PF06429">
    <property type="entry name" value="Flg_bbr_C"/>
    <property type="match status" value="1"/>
</dbReference>
<evidence type="ECO:0000259" key="6">
    <source>
        <dbReference type="Pfam" id="PF06429"/>
    </source>
</evidence>
<evidence type="ECO:0000313" key="10">
    <source>
        <dbReference type="Proteomes" id="UP000198744"/>
    </source>
</evidence>
<keyword evidence="4 5" id="KW-0975">Bacterial flagellum</keyword>
<dbReference type="GO" id="GO:0005829">
    <property type="term" value="C:cytosol"/>
    <property type="evidence" value="ECO:0007669"/>
    <property type="project" value="TreeGrafter"/>
</dbReference>
<feature type="domain" description="Flagellar basal-body/hook protein C-terminal" evidence="6">
    <location>
        <begin position="350"/>
        <end position="394"/>
    </location>
</feature>
<dbReference type="Gene3D" id="2.60.98.20">
    <property type="entry name" value="Flagellar hook protein FlgE"/>
    <property type="match status" value="1"/>
</dbReference>
<dbReference type="Pfam" id="PF07559">
    <property type="entry name" value="FlgE_D2"/>
    <property type="match status" value="1"/>
</dbReference>
<evidence type="ECO:0000256" key="3">
    <source>
        <dbReference type="ARBA" id="ARBA00019015"/>
    </source>
</evidence>
<evidence type="ECO:0000259" key="8">
    <source>
        <dbReference type="Pfam" id="PF22692"/>
    </source>
</evidence>
<proteinExistence type="inferred from homology"/>
<dbReference type="Proteomes" id="UP000198744">
    <property type="component" value="Unassembled WGS sequence"/>
</dbReference>
<dbReference type="SUPFAM" id="SSF117143">
    <property type="entry name" value="Flagellar hook protein flgE"/>
    <property type="match status" value="1"/>
</dbReference>